<dbReference type="RefSeq" id="WP_051612457.1">
    <property type="nucleotide sequence ID" value="NZ_ARYM01000008.1"/>
</dbReference>
<dbReference type="Proteomes" id="UP000027100">
    <property type="component" value="Unassembled WGS sequence"/>
</dbReference>
<evidence type="ECO:0000313" key="1">
    <source>
        <dbReference type="EMBL" id="KCZ98926.1"/>
    </source>
</evidence>
<proteinExistence type="predicted"/>
<protein>
    <submittedName>
        <fullName evidence="1">Putative NADH dehydrogenase I chain E</fullName>
    </submittedName>
</protein>
<dbReference type="AlphaFoldDB" id="A0A062VF31"/>
<dbReference type="Pfam" id="PF05597">
    <property type="entry name" value="Phasin"/>
    <property type="match status" value="1"/>
</dbReference>
<dbReference type="STRING" id="1280954.HPO_08499"/>
<reference evidence="1 2" key="1">
    <citation type="journal article" date="2014" name="Antonie Van Leeuwenhoek">
        <title>Hyphomonas beringensis sp. nov. and Hyphomonas chukchiensis sp. nov., isolated from surface seawater of the Bering Sea and Chukchi Sea.</title>
        <authorList>
            <person name="Li C."/>
            <person name="Lai Q."/>
            <person name="Li G."/>
            <person name="Dong C."/>
            <person name="Wang J."/>
            <person name="Liao Y."/>
            <person name="Shao Z."/>
        </authorList>
    </citation>
    <scope>NUCLEOTIDE SEQUENCE [LARGE SCALE GENOMIC DNA]</scope>
    <source>
        <strain evidence="1 2">PS728</strain>
    </source>
</reference>
<dbReference type="OrthoDB" id="9807941at2"/>
<comment type="caution">
    <text evidence="1">The sequence shown here is derived from an EMBL/GenBank/DDBJ whole genome shotgun (WGS) entry which is preliminary data.</text>
</comment>
<dbReference type="Gene3D" id="1.10.150.20">
    <property type="entry name" value="5' to 3' exonuclease, C-terminal subdomain"/>
    <property type="match status" value="1"/>
</dbReference>
<accession>A0A062VF31</accession>
<keyword evidence="2" id="KW-1185">Reference proteome</keyword>
<dbReference type="InterPro" id="IPR008769">
    <property type="entry name" value="PhaF_PhaI"/>
</dbReference>
<dbReference type="PATRIC" id="fig|1280954.3.peg.1724"/>
<gene>
    <name evidence="1" type="ORF">HPO_08499</name>
</gene>
<evidence type="ECO:0000313" key="2">
    <source>
        <dbReference type="Proteomes" id="UP000027100"/>
    </source>
</evidence>
<sequence>MAKKTTKTAARAKAQAAGKAIEAQSTEMAYKIWLAGVGAYGKAYDSALAGATVVNKQSAEVFEDLVKRGAEIEHDVRARLAGNEGFTKASGNVAKAVETAREFQSKAQTQFEARMERMRDLLGVKGLGTAREAFARRVDKLEDEVASVTAKARTKASDLHLKERIARLTAEIEAVATETGADVAKTAKRVATRASKAVKAAMEPIEAEVADDLTQITGVGPAMAKKLNEAGITRFAQIAAMKKAELEALDIQIGARGRVLKGDWAKQAKALAS</sequence>
<dbReference type="Pfam" id="PF14520">
    <property type="entry name" value="HHH_5"/>
    <property type="match status" value="1"/>
</dbReference>
<name>A0A062VF31_9PROT</name>
<dbReference type="eggNOG" id="COG3743">
    <property type="taxonomic scope" value="Bacteria"/>
</dbReference>
<organism evidence="1 2">
    <name type="scientific">Hyphomonas polymorpha PS728</name>
    <dbReference type="NCBI Taxonomy" id="1280954"/>
    <lineage>
        <taxon>Bacteria</taxon>
        <taxon>Pseudomonadati</taxon>
        <taxon>Pseudomonadota</taxon>
        <taxon>Alphaproteobacteria</taxon>
        <taxon>Hyphomonadales</taxon>
        <taxon>Hyphomonadaceae</taxon>
        <taxon>Hyphomonas</taxon>
    </lineage>
</organism>
<dbReference type="EMBL" id="ARYM01000008">
    <property type="protein sequence ID" value="KCZ98926.1"/>
    <property type="molecule type" value="Genomic_DNA"/>
</dbReference>